<evidence type="ECO:0000313" key="1">
    <source>
        <dbReference type="EMBL" id="MCI86417.1"/>
    </source>
</evidence>
<dbReference type="AlphaFoldDB" id="A0A392VEY0"/>
<sequence length="48" mass="4902">MVMVGRHVAAAAMARGGDNDGADSWRQHLSPCSVTSCSDSASSSSFNS</sequence>
<accession>A0A392VEY0</accession>
<proteinExistence type="predicted"/>
<comment type="caution">
    <text evidence="1">The sequence shown here is derived from an EMBL/GenBank/DDBJ whole genome shotgun (WGS) entry which is preliminary data.</text>
</comment>
<dbReference type="EMBL" id="LXQA011140013">
    <property type="protein sequence ID" value="MCI86417.1"/>
    <property type="molecule type" value="Genomic_DNA"/>
</dbReference>
<reference evidence="1 2" key="1">
    <citation type="journal article" date="2018" name="Front. Plant Sci.">
        <title>Red Clover (Trifolium pratense) and Zigzag Clover (T. medium) - A Picture of Genomic Similarities and Differences.</title>
        <authorList>
            <person name="Dluhosova J."/>
            <person name="Istvanek J."/>
            <person name="Nedelnik J."/>
            <person name="Repkova J."/>
        </authorList>
    </citation>
    <scope>NUCLEOTIDE SEQUENCE [LARGE SCALE GENOMIC DNA]</scope>
    <source>
        <strain evidence="2">cv. 10/8</strain>
        <tissue evidence="1">Leaf</tissue>
    </source>
</reference>
<keyword evidence="2" id="KW-1185">Reference proteome</keyword>
<dbReference type="Proteomes" id="UP000265520">
    <property type="component" value="Unassembled WGS sequence"/>
</dbReference>
<name>A0A392VEY0_9FABA</name>
<evidence type="ECO:0000313" key="2">
    <source>
        <dbReference type="Proteomes" id="UP000265520"/>
    </source>
</evidence>
<feature type="non-terminal residue" evidence="1">
    <location>
        <position position="48"/>
    </location>
</feature>
<protein>
    <submittedName>
        <fullName evidence="1">Uncharacterized protein</fullName>
    </submittedName>
</protein>
<organism evidence="1 2">
    <name type="scientific">Trifolium medium</name>
    <dbReference type="NCBI Taxonomy" id="97028"/>
    <lineage>
        <taxon>Eukaryota</taxon>
        <taxon>Viridiplantae</taxon>
        <taxon>Streptophyta</taxon>
        <taxon>Embryophyta</taxon>
        <taxon>Tracheophyta</taxon>
        <taxon>Spermatophyta</taxon>
        <taxon>Magnoliopsida</taxon>
        <taxon>eudicotyledons</taxon>
        <taxon>Gunneridae</taxon>
        <taxon>Pentapetalae</taxon>
        <taxon>rosids</taxon>
        <taxon>fabids</taxon>
        <taxon>Fabales</taxon>
        <taxon>Fabaceae</taxon>
        <taxon>Papilionoideae</taxon>
        <taxon>50 kb inversion clade</taxon>
        <taxon>NPAAA clade</taxon>
        <taxon>Hologalegina</taxon>
        <taxon>IRL clade</taxon>
        <taxon>Trifolieae</taxon>
        <taxon>Trifolium</taxon>
    </lineage>
</organism>